<dbReference type="RefSeq" id="WP_072715781.1">
    <property type="nucleotide sequence ID" value="NZ_FRAU01000006.1"/>
</dbReference>
<evidence type="ECO:0000313" key="1">
    <source>
        <dbReference type="EMBL" id="SHK77823.1"/>
    </source>
</evidence>
<dbReference type="InterPro" id="IPR003749">
    <property type="entry name" value="ThiS/MoaD-like"/>
</dbReference>
<sequence length="98" mass="10751">MGTTTATVTIRIPTPLRGFTNNQDAVEVSGTTVGEALQQLVEQFPRLKPHLFNEEGRLRSFVNIYVGDEDIRYLQREATPLQPGAELSIVPSVAGGRL</sequence>
<dbReference type="SUPFAM" id="SSF54285">
    <property type="entry name" value="MoaD/ThiS"/>
    <property type="match status" value="1"/>
</dbReference>
<dbReference type="STRING" id="633813.SAMN04488087_1942"/>
<organism evidence="1 2">
    <name type="scientific">Rhodothermus profundi</name>
    <dbReference type="NCBI Taxonomy" id="633813"/>
    <lineage>
        <taxon>Bacteria</taxon>
        <taxon>Pseudomonadati</taxon>
        <taxon>Rhodothermota</taxon>
        <taxon>Rhodothermia</taxon>
        <taxon>Rhodothermales</taxon>
        <taxon>Rhodothermaceae</taxon>
        <taxon>Rhodothermus</taxon>
    </lineage>
</organism>
<dbReference type="InterPro" id="IPR016155">
    <property type="entry name" value="Mopterin_synth/thiamin_S_b"/>
</dbReference>
<name>A0A1M6V8J4_9BACT</name>
<dbReference type="InterPro" id="IPR052045">
    <property type="entry name" value="Sulfur_Carrier/Prot_Modifier"/>
</dbReference>
<gene>
    <name evidence="1" type="ORF">SAMN04488087_1942</name>
</gene>
<protein>
    <submittedName>
        <fullName evidence="1">Molybdopterin synthase subunit MoaD</fullName>
    </submittedName>
</protein>
<dbReference type="EMBL" id="FRAU01000006">
    <property type="protein sequence ID" value="SHK77823.1"/>
    <property type="molecule type" value="Genomic_DNA"/>
</dbReference>
<dbReference type="Proteomes" id="UP000185812">
    <property type="component" value="Unassembled WGS sequence"/>
</dbReference>
<dbReference type="PANTHER" id="PTHR38031:SF1">
    <property type="entry name" value="SULFUR CARRIER PROTEIN CYSO"/>
    <property type="match status" value="1"/>
</dbReference>
<reference evidence="2" key="1">
    <citation type="submission" date="2016-11" db="EMBL/GenBank/DDBJ databases">
        <authorList>
            <person name="Varghese N."/>
            <person name="Submissions S."/>
        </authorList>
    </citation>
    <scope>NUCLEOTIDE SEQUENCE [LARGE SCALE GENOMIC DNA]</scope>
    <source>
        <strain evidence="2">DSM 22212</strain>
    </source>
</reference>
<dbReference type="PANTHER" id="PTHR38031">
    <property type="entry name" value="SULFUR CARRIER PROTEIN SLR0821-RELATED"/>
    <property type="match status" value="1"/>
</dbReference>
<dbReference type="Gene3D" id="3.10.20.30">
    <property type="match status" value="1"/>
</dbReference>
<dbReference type="InterPro" id="IPR012675">
    <property type="entry name" value="Beta-grasp_dom_sf"/>
</dbReference>
<accession>A0A1M6V8J4</accession>
<dbReference type="Pfam" id="PF02597">
    <property type="entry name" value="ThiS"/>
    <property type="match status" value="1"/>
</dbReference>
<keyword evidence="2" id="KW-1185">Reference proteome</keyword>
<evidence type="ECO:0000313" key="2">
    <source>
        <dbReference type="Proteomes" id="UP000185812"/>
    </source>
</evidence>
<proteinExistence type="predicted"/>
<dbReference type="AlphaFoldDB" id="A0A1M6V8J4"/>
<dbReference type="OrthoDB" id="9156098at2"/>
<dbReference type="CDD" id="cd17074">
    <property type="entry name" value="Ubl_CysO_like"/>
    <property type="match status" value="1"/>
</dbReference>